<dbReference type="EMBL" id="AP009152">
    <property type="protein sequence ID" value="BAG29863.1"/>
    <property type="molecule type" value="Genomic_DNA"/>
</dbReference>
<dbReference type="Proteomes" id="UP000008838">
    <property type="component" value="Chromosome"/>
</dbReference>
<feature type="region of interest" description="Disordered" evidence="1">
    <location>
        <begin position="1"/>
        <end position="24"/>
    </location>
</feature>
<reference evidence="2 3" key="1">
    <citation type="journal article" date="2008" name="J. Bacteriol.">
        <title>Complete genome sequence of the soil actinomycete Kocuria rhizophila.</title>
        <authorList>
            <person name="Takarada H."/>
            <person name="Sekine M."/>
            <person name="Kosugi H."/>
            <person name="Matsuo Y."/>
            <person name="Fujisawa T."/>
            <person name="Omata S."/>
            <person name="Kishi E."/>
            <person name="Shimizu A."/>
            <person name="Tsukatani N."/>
            <person name="Tanikawa S."/>
            <person name="Fujita N."/>
            <person name="Harayama S."/>
        </authorList>
    </citation>
    <scope>NUCLEOTIDE SEQUENCE [LARGE SCALE GENOMIC DNA]</scope>
    <source>
        <strain evidence="3">ATCC 9341 / DSM 348 / NBRC 103217 / DC2201</strain>
    </source>
</reference>
<sequence length="181" mass="20368">MWPPGPRGALLEPPTHQHRRRGRTMSSVITTYLQDHHAGSAGGVAAFRRVAEFHGDETVREEVGRMAREVERDQAALERIMAAVGVEPAVLKDLPAKAAEKAARLKPNERLNRRSPLSDIEELEALVAAVHMKGLGWRLLLEAPDDRLDTDMLRDLHARALEQERTLERLRLDQARKLTQS</sequence>
<dbReference type="HOGENOM" id="CLU_127596_0_0_11"/>
<evidence type="ECO:0000313" key="3">
    <source>
        <dbReference type="Proteomes" id="UP000008838"/>
    </source>
</evidence>
<dbReference type="AlphaFoldDB" id="B2GK18"/>
<evidence type="ECO:0000256" key="1">
    <source>
        <dbReference type="SAM" id="MobiDB-lite"/>
    </source>
</evidence>
<organism evidence="2 3">
    <name type="scientific">Kocuria rhizophila (strain ATCC 9341 / DSM 348 / NBRC 103217 / DC2201)</name>
    <dbReference type="NCBI Taxonomy" id="378753"/>
    <lineage>
        <taxon>Bacteria</taxon>
        <taxon>Bacillati</taxon>
        <taxon>Actinomycetota</taxon>
        <taxon>Actinomycetes</taxon>
        <taxon>Micrococcales</taxon>
        <taxon>Micrococcaceae</taxon>
        <taxon>Kocuria</taxon>
    </lineage>
</organism>
<gene>
    <name evidence="2" type="ordered locus">KRH_15160</name>
</gene>
<name>B2GK18_KOCRD</name>
<protein>
    <submittedName>
        <fullName evidence="2">Uncharacterized protein</fullName>
    </submittedName>
</protein>
<dbReference type="STRING" id="378753.KRH_15160"/>
<dbReference type="eggNOG" id="COG1546">
    <property type="taxonomic scope" value="Bacteria"/>
</dbReference>
<dbReference type="KEGG" id="krh:KRH_15160"/>
<evidence type="ECO:0000313" key="2">
    <source>
        <dbReference type="EMBL" id="BAG29863.1"/>
    </source>
</evidence>
<accession>B2GK18</accession>
<keyword evidence="3" id="KW-1185">Reference proteome</keyword>
<proteinExistence type="predicted"/>